<feature type="transmembrane region" description="Helical" evidence="8">
    <location>
        <begin position="280"/>
        <end position="300"/>
    </location>
</feature>
<feature type="compositionally biased region" description="Basic and acidic residues" evidence="7">
    <location>
        <begin position="202"/>
        <end position="216"/>
    </location>
</feature>
<reference evidence="10" key="2">
    <citation type="journal article" date="2023" name="IMA Fungus">
        <title>Comparative genomic study of the Penicillium genus elucidates a diverse pangenome and 15 lateral gene transfer events.</title>
        <authorList>
            <person name="Petersen C."/>
            <person name="Sorensen T."/>
            <person name="Nielsen M.R."/>
            <person name="Sondergaard T.E."/>
            <person name="Sorensen J.L."/>
            <person name="Fitzpatrick D.A."/>
            <person name="Frisvad J.C."/>
            <person name="Nielsen K.L."/>
        </authorList>
    </citation>
    <scope>NUCLEOTIDE SEQUENCE</scope>
    <source>
        <strain evidence="10">IBT 30761</strain>
    </source>
</reference>
<dbReference type="Proteomes" id="UP001149074">
    <property type="component" value="Unassembled WGS sequence"/>
</dbReference>
<dbReference type="InterPro" id="IPR050930">
    <property type="entry name" value="MFS_Vesicular_Transporter"/>
</dbReference>
<dbReference type="EMBL" id="JAPQKI010000005">
    <property type="protein sequence ID" value="KAJ5098601.1"/>
    <property type="molecule type" value="Genomic_DNA"/>
</dbReference>
<feature type="transmembrane region" description="Helical" evidence="8">
    <location>
        <begin position="338"/>
        <end position="363"/>
    </location>
</feature>
<protein>
    <recommendedName>
        <fullName evidence="9">Major facilitator superfamily (MFS) profile domain-containing protein</fullName>
    </recommendedName>
</protein>
<evidence type="ECO:0000313" key="11">
    <source>
        <dbReference type="Proteomes" id="UP001149074"/>
    </source>
</evidence>
<comment type="similarity">
    <text evidence="2">Belongs to the major facilitator superfamily. Vesicular transporter family.</text>
</comment>
<evidence type="ECO:0000259" key="9">
    <source>
        <dbReference type="PROSITE" id="PS50850"/>
    </source>
</evidence>
<dbReference type="PROSITE" id="PS50850">
    <property type="entry name" value="MFS"/>
    <property type="match status" value="1"/>
</dbReference>
<dbReference type="InterPro" id="IPR036259">
    <property type="entry name" value="MFS_trans_sf"/>
</dbReference>
<feature type="transmembrane region" description="Helical" evidence="8">
    <location>
        <begin position="145"/>
        <end position="171"/>
    </location>
</feature>
<comment type="caution">
    <text evidence="10">The sequence shown here is derived from an EMBL/GenBank/DDBJ whole genome shotgun (WGS) entry which is preliminary data.</text>
</comment>
<evidence type="ECO:0000256" key="1">
    <source>
        <dbReference type="ARBA" id="ARBA00004141"/>
    </source>
</evidence>
<evidence type="ECO:0000313" key="10">
    <source>
        <dbReference type="EMBL" id="KAJ5098601.1"/>
    </source>
</evidence>
<dbReference type="GeneID" id="81357075"/>
<dbReference type="Gene3D" id="1.20.1250.20">
    <property type="entry name" value="MFS general substrate transporter like domains"/>
    <property type="match status" value="2"/>
</dbReference>
<dbReference type="AlphaFoldDB" id="A0A9W9FE94"/>
<dbReference type="InterPro" id="IPR020846">
    <property type="entry name" value="MFS_dom"/>
</dbReference>
<sequence length="451" mass="48318">MGVQYVFSRKARSSDTFILVALCFALFTDTFVYGIIVPILPFLLMDHGHTTEENVQQWTSLLLASYGGALLVGSPVAGYLSDKYRARKAPLISGFVAIALATILFVSARSAWLLLVARVCQGLSGAVVGVLGLSMIAETASPQNLGAYMACGSTALTWGMLCGPMAGGFLFAKYGTMGAFGVPVALLVVDIVLRLMMVQGDEGKGKSPEAFAKDDPQENSPLLNDEPAEEDSLKFYHFLHPILLGVIFTVLAVSSILSAFETTLPLYVIQTYRWSSMGAGFVFLPLTIPSVLSIPIAHFVRRLKPRVVVVTGFVVMTIPMICLRWTQANTARHETILVTLLFIIGVCLASVQAIIMGDVSNAVRRIERMYGIADEKSSGQGRGYALCNMAFAAGQAVGPIAGGYIKHGLGWSVMTLFLGALCLVAAVSSLFSISPEPPTEKAEDEMDCCEA</sequence>
<dbReference type="Pfam" id="PF07690">
    <property type="entry name" value="MFS_1"/>
    <property type="match status" value="2"/>
</dbReference>
<dbReference type="InterPro" id="IPR011701">
    <property type="entry name" value="MFS"/>
</dbReference>
<feature type="transmembrane region" description="Helical" evidence="8">
    <location>
        <begin position="242"/>
        <end position="260"/>
    </location>
</feature>
<dbReference type="PANTHER" id="PTHR23506:SF23">
    <property type="entry name" value="GH10249P"/>
    <property type="match status" value="1"/>
</dbReference>
<keyword evidence="3" id="KW-0813">Transport</keyword>
<feature type="transmembrane region" description="Helical" evidence="8">
    <location>
        <begin position="177"/>
        <end position="197"/>
    </location>
</feature>
<reference evidence="10" key="1">
    <citation type="submission" date="2022-11" db="EMBL/GenBank/DDBJ databases">
        <authorList>
            <person name="Petersen C."/>
        </authorList>
    </citation>
    <scope>NUCLEOTIDE SEQUENCE</scope>
    <source>
        <strain evidence="10">IBT 30761</strain>
    </source>
</reference>
<evidence type="ECO:0000256" key="7">
    <source>
        <dbReference type="SAM" id="MobiDB-lite"/>
    </source>
</evidence>
<evidence type="ECO:0000256" key="6">
    <source>
        <dbReference type="ARBA" id="ARBA00023136"/>
    </source>
</evidence>
<evidence type="ECO:0000256" key="4">
    <source>
        <dbReference type="ARBA" id="ARBA00022692"/>
    </source>
</evidence>
<feature type="transmembrane region" description="Helical" evidence="8">
    <location>
        <begin position="17"/>
        <end position="40"/>
    </location>
</feature>
<proteinExistence type="inferred from homology"/>
<name>A0A9W9FE94_9EURO</name>
<evidence type="ECO:0000256" key="2">
    <source>
        <dbReference type="ARBA" id="ARBA00006829"/>
    </source>
</evidence>
<evidence type="ECO:0000256" key="8">
    <source>
        <dbReference type="SAM" id="Phobius"/>
    </source>
</evidence>
<feature type="transmembrane region" description="Helical" evidence="8">
    <location>
        <begin position="112"/>
        <end position="133"/>
    </location>
</feature>
<feature type="transmembrane region" description="Helical" evidence="8">
    <location>
        <begin position="411"/>
        <end position="431"/>
    </location>
</feature>
<evidence type="ECO:0000256" key="3">
    <source>
        <dbReference type="ARBA" id="ARBA00022448"/>
    </source>
</evidence>
<dbReference type="PANTHER" id="PTHR23506">
    <property type="entry name" value="GH10249P"/>
    <property type="match status" value="1"/>
</dbReference>
<evidence type="ECO:0000256" key="5">
    <source>
        <dbReference type="ARBA" id="ARBA00022989"/>
    </source>
</evidence>
<dbReference type="GO" id="GO:0016020">
    <property type="term" value="C:membrane"/>
    <property type="evidence" value="ECO:0007669"/>
    <property type="project" value="UniProtKB-SubCell"/>
</dbReference>
<feature type="transmembrane region" description="Helical" evidence="8">
    <location>
        <begin position="89"/>
        <end position="106"/>
    </location>
</feature>
<dbReference type="SUPFAM" id="SSF103473">
    <property type="entry name" value="MFS general substrate transporter"/>
    <property type="match status" value="1"/>
</dbReference>
<dbReference type="GO" id="GO:0022857">
    <property type="term" value="F:transmembrane transporter activity"/>
    <property type="evidence" value="ECO:0007669"/>
    <property type="project" value="InterPro"/>
</dbReference>
<feature type="transmembrane region" description="Helical" evidence="8">
    <location>
        <begin position="307"/>
        <end position="326"/>
    </location>
</feature>
<dbReference type="OrthoDB" id="5086884at2759"/>
<feature type="transmembrane region" description="Helical" evidence="8">
    <location>
        <begin position="384"/>
        <end position="405"/>
    </location>
</feature>
<dbReference type="InterPro" id="IPR001958">
    <property type="entry name" value="Tet-R_TetA/multi-R_MdtG-like"/>
</dbReference>
<organism evidence="10 11">
    <name type="scientific">Penicillium argentinense</name>
    <dbReference type="NCBI Taxonomy" id="1131581"/>
    <lineage>
        <taxon>Eukaryota</taxon>
        <taxon>Fungi</taxon>
        <taxon>Dikarya</taxon>
        <taxon>Ascomycota</taxon>
        <taxon>Pezizomycotina</taxon>
        <taxon>Eurotiomycetes</taxon>
        <taxon>Eurotiomycetidae</taxon>
        <taxon>Eurotiales</taxon>
        <taxon>Aspergillaceae</taxon>
        <taxon>Penicillium</taxon>
    </lineage>
</organism>
<keyword evidence="5 8" id="KW-1133">Transmembrane helix</keyword>
<accession>A0A9W9FE94</accession>
<feature type="transmembrane region" description="Helical" evidence="8">
    <location>
        <begin position="60"/>
        <end position="80"/>
    </location>
</feature>
<dbReference type="PRINTS" id="PR01035">
    <property type="entry name" value="TCRTETA"/>
</dbReference>
<feature type="domain" description="Major facilitator superfamily (MFS) profile" evidence="9">
    <location>
        <begin position="18"/>
        <end position="437"/>
    </location>
</feature>
<dbReference type="CDD" id="cd17325">
    <property type="entry name" value="MFS_MdtG_SLC18_like"/>
    <property type="match status" value="1"/>
</dbReference>
<comment type="subcellular location">
    <subcellularLocation>
        <location evidence="1">Membrane</location>
        <topology evidence="1">Multi-pass membrane protein</topology>
    </subcellularLocation>
</comment>
<feature type="region of interest" description="Disordered" evidence="7">
    <location>
        <begin position="202"/>
        <end position="224"/>
    </location>
</feature>
<keyword evidence="6 8" id="KW-0472">Membrane</keyword>
<keyword evidence="11" id="KW-1185">Reference proteome</keyword>
<keyword evidence="4 8" id="KW-0812">Transmembrane</keyword>
<dbReference type="RefSeq" id="XP_056474255.1">
    <property type="nucleotide sequence ID" value="XM_056618096.1"/>
</dbReference>
<gene>
    <name evidence="10" type="ORF">N7532_005602</name>
</gene>